<dbReference type="PROSITE" id="PS50222">
    <property type="entry name" value="EF_HAND_2"/>
    <property type="match status" value="1"/>
</dbReference>
<dbReference type="Pfam" id="PF01327">
    <property type="entry name" value="Pep_deformylase"/>
    <property type="match status" value="1"/>
</dbReference>
<evidence type="ECO:0000256" key="6">
    <source>
        <dbReference type="SAM" id="MobiDB-lite"/>
    </source>
</evidence>
<feature type="compositionally biased region" description="Basic and acidic residues" evidence="6">
    <location>
        <begin position="658"/>
        <end position="667"/>
    </location>
</feature>
<dbReference type="SUPFAM" id="SSF56420">
    <property type="entry name" value="Peptide deformylase"/>
    <property type="match status" value="1"/>
</dbReference>
<dbReference type="PRINTS" id="PR01576">
    <property type="entry name" value="PDEFORMYLASE"/>
</dbReference>
<proteinExistence type="inferred from homology"/>
<dbReference type="SUPFAM" id="SSF69318">
    <property type="entry name" value="Integrin alpha N-terminal domain"/>
    <property type="match status" value="1"/>
</dbReference>
<keyword evidence="5" id="KW-0648">Protein biosynthesis</keyword>
<organism evidence="8 9">
    <name type="scientific">Symbiodinium necroappetens</name>
    <dbReference type="NCBI Taxonomy" id="1628268"/>
    <lineage>
        <taxon>Eukaryota</taxon>
        <taxon>Sar</taxon>
        <taxon>Alveolata</taxon>
        <taxon>Dinophyceae</taxon>
        <taxon>Suessiales</taxon>
        <taxon>Symbiodiniaceae</taxon>
        <taxon>Symbiodinium</taxon>
    </lineage>
</organism>
<dbReference type="PANTHER" id="PTHR46580:SF4">
    <property type="entry name" value="ATP_GTP-BINDING PROTEIN"/>
    <property type="match status" value="1"/>
</dbReference>
<dbReference type="GO" id="GO:0004479">
    <property type="term" value="F:methionyl-tRNA formyltransferase activity"/>
    <property type="evidence" value="ECO:0007669"/>
    <property type="project" value="InterPro"/>
</dbReference>
<dbReference type="Pfam" id="PF13517">
    <property type="entry name" value="FG-GAP_3"/>
    <property type="match status" value="2"/>
</dbReference>
<dbReference type="Pfam" id="PF02911">
    <property type="entry name" value="Formyl_trans_C"/>
    <property type="match status" value="1"/>
</dbReference>
<name>A0A812Q5H7_9DINO</name>
<evidence type="ECO:0000256" key="5">
    <source>
        <dbReference type="ARBA" id="ARBA00022917"/>
    </source>
</evidence>
<comment type="similarity">
    <text evidence="2">Belongs to the polypeptide deformylase family.</text>
</comment>
<dbReference type="InterPro" id="IPR005793">
    <property type="entry name" value="Formyl_trans_C"/>
</dbReference>
<dbReference type="InterPro" id="IPR044135">
    <property type="entry name" value="Met-tRNA-FMT_C"/>
</dbReference>
<comment type="similarity">
    <text evidence="1">Belongs to the Fmt family.</text>
</comment>
<keyword evidence="9" id="KW-1185">Reference proteome</keyword>
<feature type="domain" description="EF-hand" evidence="7">
    <location>
        <begin position="735"/>
        <end position="760"/>
    </location>
</feature>
<dbReference type="Pfam" id="PF00551">
    <property type="entry name" value="Formyl_trans_N"/>
    <property type="match status" value="1"/>
</dbReference>
<dbReference type="HAMAP" id="MF_00163">
    <property type="entry name" value="Pep_deformylase"/>
    <property type="match status" value="1"/>
</dbReference>
<dbReference type="Proteomes" id="UP000601435">
    <property type="component" value="Unassembled WGS sequence"/>
</dbReference>
<evidence type="ECO:0000313" key="8">
    <source>
        <dbReference type="EMBL" id="CAE7357417.1"/>
    </source>
</evidence>
<dbReference type="GO" id="GO:0005509">
    <property type="term" value="F:calcium ion binding"/>
    <property type="evidence" value="ECO:0007669"/>
    <property type="project" value="InterPro"/>
</dbReference>
<dbReference type="InterPro" id="IPR018247">
    <property type="entry name" value="EF_Hand_1_Ca_BS"/>
</dbReference>
<dbReference type="EMBL" id="CAJNJA010015175">
    <property type="protein sequence ID" value="CAE7357417.1"/>
    <property type="molecule type" value="Genomic_DNA"/>
</dbReference>
<dbReference type="Gene3D" id="3.90.45.10">
    <property type="entry name" value="Peptide deformylase"/>
    <property type="match status" value="1"/>
</dbReference>
<accession>A0A812Q5H7</accession>
<protein>
    <submittedName>
        <fullName evidence="8">Fmt protein</fullName>
    </submittedName>
</protein>
<dbReference type="InterPro" id="IPR036477">
    <property type="entry name" value="Formyl_transf_N_sf"/>
</dbReference>
<dbReference type="CDD" id="cd08704">
    <property type="entry name" value="Met_tRNA_FMT_C"/>
    <property type="match status" value="1"/>
</dbReference>
<dbReference type="InterPro" id="IPR036821">
    <property type="entry name" value="Peptide_deformylase_sf"/>
</dbReference>
<sequence length="1230" mass="132031">MFEAPGIGLAAPQVGLPWRMFVCHVGKDPDDEHTEDPPDYSTEPMVVINPTLSEPSRDLVPYEEGCLSLPEITGDVRRPSEVTLTALDASGEEYSMRASGLLARCWQHEYDHLDGILIIDKMTAGARLKNRRAIKELPDKPAGRKRVLTPTPIAQHALGEMPDTPLLRPPNINEPAALAEARSFECDAWVVIAYGQKLSSELLADRFAINLHASLLPRWRGAAPINHAIIAGDNVTGNSVIALAERMDAGVVYGQSERPIEPTQTAGELHDALAGDGPSLVMRVLAQHADGSLTPEVQDESRVTIASKLAKADGWIRPEDGAAACRGRINGLSPWPGVSVEIAGEPMKILCAKSVDGGPEQTVGTLAEFRGELGIACAGGTALVPLRVQAPGKKEIEWDAYVRGKPSPKAKPRPRPKPKARPRAKPPTRREGPMAQKYDAMIRECLAEHRVRVRKWRSNMSGIAWEVHYKDGTVTRLIESPRPRGPMSAAVFLHEIGHHAIGFTRYSPRCLEEYKAWEWALAEMERRELNLTDRVRQRMLDSIRYAVRKSHRRRSGRTRDGNRIASMKGVAFAREVPYYLNAQQVNRGGKLSLPTEQIQQASDQFVKRVQDKLAGASEGLRPTYTVNSRFAQLKTKLASAARAEASATQNEAIATKQKSGDAARAEAKAAQQVAPAAQPEPAAATTNASYIGEQEPVPTSGPEVQAGTERVYNFQDLEAARDLIGTAAEDSSFVEDYDLDGDGVISFSDIVQMLFNYDSGETTAKPVDAAPMVRRPVTESLMVGRAGMLVLALSCAASAGEGEPVISFAEPLALSIVGVSPDLAFEEFDVEAGYDLVSIRQPTGQVALHPNLFDGTFGPPVLFNAMASPSNLHTAELTGDTRLDLVVSSRTSNRVAVMRYSFPGVFTVVSRPLVSGAVSDIATGDLDGDGDLDLITTHHVNNTLTIAFNDGTGQFGENVTLATGTQPSGVNASDVNGDGLLDLCVSNAFSNTVSVFTNSGNRAFSPPTTLGTGSRPSDVAAGEFTGDGLTDIMMLNQSNGSVRVFPGLGGGDFGPPITYAAGSQPFDIAVVDIDQDGDDDAVVALARQDEFLIYQQVQGAFEVHTFPIAGGQLAVRVGDQDEDGMPDLAFTIDGNNRIFVYRNTTPPPPPVAVIPCPADCDGNRLVDFNDLICTLFSFGLSGVESVGSDCDGNGLVNFNDLLCVLFSFGPCDESRTPNGPNSDQRGDPNG</sequence>
<feature type="region of interest" description="Disordered" evidence="6">
    <location>
        <begin position="647"/>
        <end position="685"/>
    </location>
</feature>
<feature type="compositionally biased region" description="Basic residues" evidence="6">
    <location>
        <begin position="406"/>
        <end position="427"/>
    </location>
</feature>
<feature type="region of interest" description="Disordered" evidence="6">
    <location>
        <begin position="401"/>
        <end position="434"/>
    </location>
</feature>
<evidence type="ECO:0000313" key="9">
    <source>
        <dbReference type="Proteomes" id="UP000601435"/>
    </source>
</evidence>
<dbReference type="InterPro" id="IPR002048">
    <property type="entry name" value="EF_hand_dom"/>
</dbReference>
<dbReference type="Gene3D" id="1.10.1330.10">
    <property type="entry name" value="Dockerin domain"/>
    <property type="match status" value="1"/>
</dbReference>
<dbReference type="PANTHER" id="PTHR46580">
    <property type="entry name" value="SENSOR KINASE-RELATED"/>
    <property type="match status" value="1"/>
</dbReference>
<keyword evidence="4" id="KW-0732">Signal</keyword>
<dbReference type="GO" id="GO:0000272">
    <property type="term" value="P:polysaccharide catabolic process"/>
    <property type="evidence" value="ECO:0007669"/>
    <property type="project" value="InterPro"/>
</dbReference>
<dbReference type="CDD" id="cd00487">
    <property type="entry name" value="Pep_deformylase"/>
    <property type="match status" value="1"/>
</dbReference>
<evidence type="ECO:0000256" key="1">
    <source>
        <dbReference type="ARBA" id="ARBA00010699"/>
    </source>
</evidence>
<dbReference type="AlphaFoldDB" id="A0A812Q5H7"/>
<gene>
    <name evidence="8" type="primary">fmt</name>
    <name evidence="8" type="ORF">SNEC2469_LOCUS9373</name>
</gene>
<dbReference type="SUPFAM" id="SSF50486">
    <property type="entry name" value="FMT C-terminal domain-like"/>
    <property type="match status" value="1"/>
</dbReference>
<dbReference type="OrthoDB" id="10268103at2759"/>
<dbReference type="CDD" id="cd08646">
    <property type="entry name" value="FMT_core_Met-tRNA-FMT_N"/>
    <property type="match status" value="1"/>
</dbReference>
<dbReference type="InterPro" id="IPR028994">
    <property type="entry name" value="Integrin_alpha_N"/>
</dbReference>
<dbReference type="InterPro" id="IPR011034">
    <property type="entry name" value="Formyl_transferase-like_C_sf"/>
</dbReference>
<dbReference type="Gene3D" id="2.130.10.130">
    <property type="entry name" value="Integrin alpha, N-terminal"/>
    <property type="match status" value="2"/>
</dbReference>
<feature type="compositionally biased region" description="Low complexity" evidence="6">
    <location>
        <begin position="668"/>
        <end position="684"/>
    </location>
</feature>
<dbReference type="GO" id="GO:0042586">
    <property type="term" value="F:peptide deformylase activity"/>
    <property type="evidence" value="ECO:0007669"/>
    <property type="project" value="InterPro"/>
</dbReference>
<comment type="caution">
    <text evidence="8">The sequence shown here is derived from an EMBL/GenBank/DDBJ whole genome shotgun (WGS) entry which is preliminary data.</text>
</comment>
<dbReference type="NCBIfam" id="TIGR00079">
    <property type="entry name" value="pept_deformyl"/>
    <property type="match status" value="1"/>
</dbReference>
<keyword evidence="3" id="KW-0808">Transferase</keyword>
<dbReference type="Gene3D" id="3.40.50.12230">
    <property type="match status" value="1"/>
</dbReference>
<reference evidence="8" key="1">
    <citation type="submission" date="2021-02" db="EMBL/GenBank/DDBJ databases">
        <authorList>
            <person name="Dougan E. K."/>
            <person name="Rhodes N."/>
            <person name="Thang M."/>
            <person name="Chan C."/>
        </authorList>
    </citation>
    <scope>NUCLEOTIDE SEQUENCE</scope>
</reference>
<dbReference type="PROSITE" id="PS00018">
    <property type="entry name" value="EF_HAND_1"/>
    <property type="match status" value="3"/>
</dbReference>
<dbReference type="InterPro" id="IPR002376">
    <property type="entry name" value="Formyl_transf_N"/>
</dbReference>
<evidence type="ECO:0000259" key="7">
    <source>
        <dbReference type="PROSITE" id="PS50222"/>
    </source>
</evidence>
<dbReference type="InterPro" id="IPR036439">
    <property type="entry name" value="Dockerin_dom_sf"/>
</dbReference>
<dbReference type="InterPro" id="IPR041711">
    <property type="entry name" value="Met-tRNA-FMT_N"/>
</dbReference>
<dbReference type="InterPro" id="IPR013517">
    <property type="entry name" value="FG-GAP"/>
</dbReference>
<dbReference type="InterPro" id="IPR023635">
    <property type="entry name" value="Peptide_deformylase"/>
</dbReference>
<dbReference type="SUPFAM" id="SSF53328">
    <property type="entry name" value="Formyltransferase"/>
    <property type="match status" value="1"/>
</dbReference>
<evidence type="ECO:0000256" key="2">
    <source>
        <dbReference type="ARBA" id="ARBA00010759"/>
    </source>
</evidence>
<evidence type="ECO:0000256" key="3">
    <source>
        <dbReference type="ARBA" id="ARBA00022679"/>
    </source>
</evidence>
<evidence type="ECO:0000256" key="4">
    <source>
        <dbReference type="ARBA" id="ARBA00022729"/>
    </source>
</evidence>